<dbReference type="InterPro" id="IPR013149">
    <property type="entry name" value="ADH-like_C"/>
</dbReference>
<evidence type="ECO:0000256" key="6">
    <source>
        <dbReference type="RuleBase" id="RU361277"/>
    </source>
</evidence>
<name>A0A3M6Z1P0_HORWE</name>
<evidence type="ECO:0000256" key="4">
    <source>
        <dbReference type="ARBA" id="ARBA00022833"/>
    </source>
</evidence>
<dbReference type="SMART" id="SM00829">
    <property type="entry name" value="PKS_ER"/>
    <property type="match status" value="1"/>
</dbReference>
<dbReference type="PANTHER" id="PTHR43350">
    <property type="entry name" value="NAD-DEPENDENT ALCOHOL DEHYDROGENASE"/>
    <property type="match status" value="1"/>
</dbReference>
<evidence type="ECO:0000313" key="9">
    <source>
        <dbReference type="Proteomes" id="UP000271337"/>
    </source>
</evidence>
<dbReference type="PROSITE" id="PS00059">
    <property type="entry name" value="ADH_ZINC"/>
    <property type="match status" value="1"/>
</dbReference>
<dbReference type="OrthoDB" id="1560166at2759"/>
<accession>A0A3M6Z1P0</accession>
<organism evidence="8 9">
    <name type="scientific">Hortaea werneckii</name>
    <name type="common">Black yeast</name>
    <name type="synonym">Cladosporium werneckii</name>
    <dbReference type="NCBI Taxonomy" id="91943"/>
    <lineage>
        <taxon>Eukaryota</taxon>
        <taxon>Fungi</taxon>
        <taxon>Dikarya</taxon>
        <taxon>Ascomycota</taxon>
        <taxon>Pezizomycotina</taxon>
        <taxon>Dothideomycetes</taxon>
        <taxon>Dothideomycetidae</taxon>
        <taxon>Mycosphaerellales</taxon>
        <taxon>Teratosphaeriaceae</taxon>
        <taxon>Hortaea</taxon>
    </lineage>
</organism>
<evidence type="ECO:0000259" key="7">
    <source>
        <dbReference type="SMART" id="SM00829"/>
    </source>
</evidence>
<dbReference type="Pfam" id="PF00107">
    <property type="entry name" value="ADH_zinc_N"/>
    <property type="match status" value="1"/>
</dbReference>
<dbReference type="InterPro" id="IPR013154">
    <property type="entry name" value="ADH-like_N"/>
</dbReference>
<dbReference type="FunFam" id="3.40.50.720:FF:000003">
    <property type="entry name" value="S-(hydroxymethyl)glutathione dehydrogenase"/>
    <property type="match status" value="1"/>
</dbReference>
<dbReference type="VEuPathDB" id="FungiDB:BTJ68_12696"/>
<reference evidence="8 9" key="1">
    <citation type="journal article" date="2018" name="BMC Genomics">
        <title>Genomic evidence for intraspecific hybridization in a clonal and extremely halotolerant yeast.</title>
        <authorList>
            <person name="Gostincar C."/>
            <person name="Stajich J.E."/>
            <person name="Zupancic J."/>
            <person name="Zalar P."/>
            <person name="Gunde-Cimerman N."/>
        </authorList>
    </citation>
    <scope>NUCLEOTIDE SEQUENCE [LARGE SCALE GENOMIC DNA]</scope>
    <source>
        <strain evidence="8 9">EXF-6669</strain>
    </source>
</reference>
<evidence type="ECO:0000313" key="8">
    <source>
        <dbReference type="EMBL" id="RMY08951.1"/>
    </source>
</evidence>
<evidence type="ECO:0000256" key="1">
    <source>
        <dbReference type="ARBA" id="ARBA00001947"/>
    </source>
</evidence>
<dbReference type="Gene3D" id="3.90.180.10">
    <property type="entry name" value="Medium-chain alcohol dehydrogenases, catalytic domain"/>
    <property type="match status" value="1"/>
</dbReference>
<dbReference type="InterPro" id="IPR002328">
    <property type="entry name" value="ADH_Zn_CS"/>
</dbReference>
<dbReference type="GO" id="GO:0008270">
    <property type="term" value="F:zinc ion binding"/>
    <property type="evidence" value="ECO:0007669"/>
    <property type="project" value="InterPro"/>
</dbReference>
<dbReference type="PANTHER" id="PTHR43350:SF2">
    <property type="entry name" value="GROES-LIKE ZINC-BINDING ALCOHOL DEHYDROGENASE FAMILY PROTEIN"/>
    <property type="match status" value="1"/>
</dbReference>
<dbReference type="InterPro" id="IPR011032">
    <property type="entry name" value="GroES-like_sf"/>
</dbReference>
<evidence type="ECO:0000256" key="3">
    <source>
        <dbReference type="ARBA" id="ARBA00022723"/>
    </source>
</evidence>
<dbReference type="AlphaFoldDB" id="A0A3M6Z1P0"/>
<evidence type="ECO:0000256" key="5">
    <source>
        <dbReference type="ARBA" id="ARBA00023002"/>
    </source>
</evidence>
<comment type="cofactor">
    <cofactor evidence="1 6">
        <name>Zn(2+)</name>
        <dbReference type="ChEBI" id="CHEBI:29105"/>
    </cofactor>
</comment>
<feature type="domain" description="Enoyl reductase (ER)" evidence="7">
    <location>
        <begin position="24"/>
        <end position="391"/>
    </location>
</feature>
<dbReference type="EMBL" id="QWIL01001026">
    <property type="protein sequence ID" value="RMY08951.1"/>
    <property type="molecule type" value="Genomic_DNA"/>
</dbReference>
<proteinExistence type="inferred from homology"/>
<keyword evidence="5" id="KW-0560">Oxidoreductase</keyword>
<dbReference type="InterPro" id="IPR036291">
    <property type="entry name" value="NAD(P)-bd_dom_sf"/>
</dbReference>
<dbReference type="Pfam" id="PF08240">
    <property type="entry name" value="ADH_N"/>
    <property type="match status" value="1"/>
</dbReference>
<evidence type="ECO:0000256" key="2">
    <source>
        <dbReference type="ARBA" id="ARBA00008072"/>
    </source>
</evidence>
<dbReference type="CDD" id="cd08278">
    <property type="entry name" value="benzyl_alcohol_DH"/>
    <property type="match status" value="1"/>
</dbReference>
<dbReference type="SUPFAM" id="SSF50129">
    <property type="entry name" value="GroES-like"/>
    <property type="match status" value="1"/>
</dbReference>
<keyword evidence="3 6" id="KW-0479">Metal-binding</keyword>
<dbReference type="SUPFAM" id="SSF51735">
    <property type="entry name" value="NAD(P)-binding Rossmann-fold domains"/>
    <property type="match status" value="1"/>
</dbReference>
<comment type="similarity">
    <text evidence="2 6">Belongs to the zinc-containing alcohol dehydrogenase family.</text>
</comment>
<keyword evidence="4 6" id="KW-0862">Zinc</keyword>
<dbReference type="InterPro" id="IPR020843">
    <property type="entry name" value="ER"/>
</dbReference>
<dbReference type="GO" id="GO:0016491">
    <property type="term" value="F:oxidoreductase activity"/>
    <property type="evidence" value="ECO:0007669"/>
    <property type="project" value="UniProtKB-KW"/>
</dbReference>
<protein>
    <recommendedName>
        <fullName evidence="7">Enoyl reductase (ER) domain-containing protein</fullName>
    </recommendedName>
</protein>
<dbReference type="Gene3D" id="3.40.50.720">
    <property type="entry name" value="NAD(P)-binding Rossmann-like Domain"/>
    <property type="match status" value="1"/>
</dbReference>
<sequence>MSSNGTASQQANKMEAGKAIVCHDTLTNNGWRMEEVGVRQPGDDELLVEMVATGVCHTDTLIGSLPGGAAPIAFYPRVLGHEGSGYVKKVGKGVTVAQPGDPVLLSFAFCRDCEVCKAGHHSHCDSFNELNFGGPHRVFALASKSGEPEVGGAFFGQSSFANLSIVRQCSVVNAKDLVFNRTELQLFAPLGCGIQTGAGTVLNAAQAKANDVVLVMGLGGVGLSAVMGARIAGCRRVVGLDRIESRLKLAKDLGCTDVIDGSKLGDKSLVETIKEVAGGGGPTIAIDTTGAPPLIKAGLEGIRNRGKFVQVGSAPFDFNLDFNMFQFMVAGKQVIGAVEGQAYPPEFVPQMVQWYREGRFPIDKLMRLMPAQEFERALEEMHDGTTIKPILTW</sequence>
<comment type="caution">
    <text evidence="8">The sequence shown here is derived from an EMBL/GenBank/DDBJ whole genome shotgun (WGS) entry which is preliminary data.</text>
</comment>
<dbReference type="Proteomes" id="UP000271337">
    <property type="component" value="Unassembled WGS sequence"/>
</dbReference>
<gene>
    <name evidence="8" type="ORF">D0867_08872</name>
</gene>